<dbReference type="SUPFAM" id="SSF48452">
    <property type="entry name" value="TPR-like"/>
    <property type="match status" value="2"/>
</dbReference>
<dbReference type="InterPro" id="IPR052943">
    <property type="entry name" value="TMTC_O-mannosyl-trnsfr"/>
</dbReference>
<dbReference type="RefSeq" id="WP_012532176.1">
    <property type="nucleotide sequence ID" value="NC_011146.1"/>
</dbReference>
<dbReference type="Pfam" id="PF13424">
    <property type="entry name" value="TPR_12"/>
    <property type="match status" value="1"/>
</dbReference>
<name>B5EDW1_CITBB</name>
<feature type="repeat" description="TPR" evidence="1">
    <location>
        <begin position="170"/>
        <end position="203"/>
    </location>
</feature>
<dbReference type="KEGG" id="gbm:Gbem_3747"/>
<dbReference type="PROSITE" id="PS50005">
    <property type="entry name" value="TPR"/>
    <property type="match status" value="7"/>
</dbReference>
<feature type="repeat" description="TPR" evidence="1">
    <location>
        <begin position="670"/>
        <end position="703"/>
    </location>
</feature>
<dbReference type="SUPFAM" id="SSF53756">
    <property type="entry name" value="UDP-Glycosyltransferase/glycogen phosphorylase"/>
    <property type="match status" value="2"/>
</dbReference>
<dbReference type="Pfam" id="PF00515">
    <property type="entry name" value="TPR_1"/>
    <property type="match status" value="1"/>
</dbReference>
<dbReference type="Gene3D" id="3.40.50.2000">
    <property type="entry name" value="Glycogen Phosphorylase B"/>
    <property type="match status" value="2"/>
</dbReference>
<organism evidence="3 4">
    <name type="scientific">Citrifermentans bemidjiense (strain ATCC BAA-1014 / DSM 16622 / JCM 12645 / Bem)</name>
    <name type="common">Geobacter bemidjiensis</name>
    <dbReference type="NCBI Taxonomy" id="404380"/>
    <lineage>
        <taxon>Bacteria</taxon>
        <taxon>Pseudomonadati</taxon>
        <taxon>Thermodesulfobacteriota</taxon>
        <taxon>Desulfuromonadia</taxon>
        <taxon>Geobacterales</taxon>
        <taxon>Geobacteraceae</taxon>
        <taxon>Citrifermentans</taxon>
    </lineage>
</organism>
<feature type="repeat" description="TPR" evidence="1">
    <location>
        <begin position="568"/>
        <end position="601"/>
    </location>
</feature>
<dbReference type="PANTHER" id="PTHR44809:SF1">
    <property type="entry name" value="PROTEIN O-MANNOSYL-TRANSFERASE TMTC1"/>
    <property type="match status" value="1"/>
</dbReference>
<evidence type="ECO:0000313" key="3">
    <source>
        <dbReference type="EMBL" id="ACH40739.1"/>
    </source>
</evidence>
<accession>B5EDW1</accession>
<feature type="repeat" description="TPR" evidence="1">
    <location>
        <begin position="136"/>
        <end position="169"/>
    </location>
</feature>
<evidence type="ECO:0000313" key="4">
    <source>
        <dbReference type="Proteomes" id="UP000008825"/>
    </source>
</evidence>
<keyword evidence="4" id="KW-1185">Reference proteome</keyword>
<dbReference type="Pfam" id="PF13374">
    <property type="entry name" value="TPR_10"/>
    <property type="match status" value="1"/>
</dbReference>
<dbReference type="PANTHER" id="PTHR44809">
    <property type="match status" value="1"/>
</dbReference>
<dbReference type="AlphaFoldDB" id="B5EDW1"/>
<feature type="repeat" description="TPR" evidence="1">
    <location>
        <begin position="34"/>
        <end position="67"/>
    </location>
</feature>
<dbReference type="STRING" id="404380.Gbem_3747"/>
<dbReference type="eggNOG" id="COG0859">
    <property type="taxonomic scope" value="Bacteria"/>
</dbReference>
<protein>
    <submittedName>
        <fullName evidence="3">TPR domain protein</fullName>
    </submittedName>
</protein>
<feature type="repeat" description="TPR" evidence="1">
    <location>
        <begin position="602"/>
        <end position="635"/>
    </location>
</feature>
<keyword evidence="1" id="KW-0802">TPR repeat</keyword>
<dbReference type="EMBL" id="CP001124">
    <property type="protein sequence ID" value="ACH40739.1"/>
    <property type="molecule type" value="Genomic_DNA"/>
</dbReference>
<reference evidence="3 4" key="2">
    <citation type="journal article" date="2010" name="BMC Genomics">
        <title>The genome of Geobacter bemidjiensis, exemplar for the subsurface clade of Geobacter species that predominate in Fe(III)-reducing subsurface environments.</title>
        <authorList>
            <person name="Aklujkar M."/>
            <person name="Young N.D."/>
            <person name="Holmes D."/>
            <person name="Chavan M."/>
            <person name="Risso C."/>
            <person name="Kiss H.E."/>
            <person name="Han C.S."/>
            <person name="Land M.L."/>
            <person name="Lovley D.R."/>
        </authorList>
    </citation>
    <scope>NUCLEOTIDE SEQUENCE [LARGE SCALE GENOMIC DNA]</scope>
    <source>
        <strain evidence="4">ATCC BAA-1014 / DSM 16622 / JCM 12645 / Bem</strain>
    </source>
</reference>
<proteinExistence type="predicted"/>
<dbReference type="PROSITE" id="PS50293">
    <property type="entry name" value="TPR_REGION"/>
    <property type="match status" value="4"/>
</dbReference>
<sequence>MDRYAQLNQALSENRAELAQDICHDLLRAEPENVELLTLVGLLAYRRGDLEEALQAFSRAAFLQPESAELRNNVGVAYQDLDCHDSAVLHFREALSLRGEYPEARCNLATALLHLGEAEEAIRNYCDAIAAAPGYADAYHLLGNALRRQGEWEGAVQCYQKALELDPANLKTLVNLGGSLFTLNRFDEAIAAQRRALSIDPDHVDAHWNLALVLLTTGNYQEGFAEYQWRLKDPAAGFPESCAGKKPWDGSALCGRTLLLRCEQGFGDTIQFFRYAQWLSRRGERVALECRRELLPLLAIQEPALTCFAAGDPPPSFDCFAYLMSLPHLLGTCVETIPPQEPPLRADPERAACWRDWIPGGSTKVGVVWAGSAGYRNDRYRSLPARALASLAGIPGVRLYNLQLPAAADDLAAIGEICDLTGRIGDFSDTAALIEELDLVVSVDTAVAHLAAAMGKPVWLLLPFSCEWRWLSGRSDSPWYPSVAIYRQPSLGDWEGVIAAVAADLAAWPARAQAEAPRSPAPAPLKAAPRGEDPNLEFRRANALRAEGDLAGAVALYRCLLARLPACAEIHNNLGLALQDQGLDPEAERSFRRALELKPDLADAQNNLGTLLVARGEHDEALPFFERALELRGDYLPAYVNLGSCLQVLEEPERAVELYRRAIALEPGFFKARINLGTAYQDLMQPEKAIETYRELLELAPEHPEAHWNLALSLLSVGDFKWGWEEYEWRLATGESTLSPLPYWRGEELSGRSILVECEQGLGDTLQFVRYLTLLAKRGGKVLLKCQNAGLKPLLERVPGVATVVVPGEEPPRCSFRVKLLSLPYLFGTTLEAMPEWHPYLLADPRRGALWELLLDQGSDLKVGLVWRGGPLPRNRACPFGEFAPLGDLQGVGWFSLQLGEAPDPGVLEAADLAPQIKDFGDSAAILSGLDLLLTVDTAAAHLAGGMGVPVWLLLPFSCDWRWMSGREDSPWYPTLRIFRQGRPGDWPGVMGRVREALEEMLRRR</sequence>
<evidence type="ECO:0000256" key="1">
    <source>
        <dbReference type="PROSITE-ProRule" id="PRU00339"/>
    </source>
</evidence>
<dbReference type="Pfam" id="PF13414">
    <property type="entry name" value="TPR_11"/>
    <property type="match status" value="1"/>
</dbReference>
<dbReference type="Pfam" id="PF13432">
    <property type="entry name" value="TPR_16"/>
    <property type="match status" value="3"/>
</dbReference>
<evidence type="ECO:0000256" key="2">
    <source>
        <dbReference type="SAM" id="MobiDB-lite"/>
    </source>
</evidence>
<dbReference type="InterPro" id="IPR011990">
    <property type="entry name" value="TPR-like_helical_dom_sf"/>
</dbReference>
<dbReference type="Pfam" id="PF01075">
    <property type="entry name" value="Glyco_transf_9"/>
    <property type="match status" value="1"/>
</dbReference>
<dbReference type="OrthoDB" id="9814129at2"/>
<dbReference type="HOGENOM" id="CLU_006624_0_0_7"/>
<dbReference type="Gene3D" id="1.25.40.10">
    <property type="entry name" value="Tetratricopeptide repeat domain"/>
    <property type="match status" value="5"/>
</dbReference>
<dbReference type="InterPro" id="IPR002201">
    <property type="entry name" value="Glyco_trans_9"/>
</dbReference>
<dbReference type="SMART" id="SM00028">
    <property type="entry name" value="TPR"/>
    <property type="match status" value="10"/>
</dbReference>
<dbReference type="InterPro" id="IPR019734">
    <property type="entry name" value="TPR_rpt"/>
</dbReference>
<reference evidence="3 4" key="1">
    <citation type="submission" date="2008-07" db="EMBL/GenBank/DDBJ databases">
        <title>Complete sequence of Geobacter bemidjiensis BEM.</title>
        <authorList>
            <consortium name="US DOE Joint Genome Institute"/>
            <person name="Lucas S."/>
            <person name="Copeland A."/>
            <person name="Lapidus A."/>
            <person name="Glavina del Rio T."/>
            <person name="Dalin E."/>
            <person name="Tice H."/>
            <person name="Bruce D."/>
            <person name="Goodwin L."/>
            <person name="Pitluck S."/>
            <person name="Kiss H."/>
            <person name="Brettin T."/>
            <person name="Detter J.C."/>
            <person name="Han C."/>
            <person name="Kuske C.R."/>
            <person name="Schmutz J."/>
            <person name="Larimer F."/>
            <person name="Land M."/>
            <person name="Hauser L."/>
            <person name="Kyrpides N."/>
            <person name="Lykidis A."/>
            <person name="Lovley D."/>
            <person name="Richardson P."/>
        </authorList>
    </citation>
    <scope>NUCLEOTIDE SEQUENCE [LARGE SCALE GENOMIC DNA]</scope>
    <source>
        <strain evidence="4">ATCC BAA-1014 / DSM 16622 / JCM 12645 / Bem</strain>
    </source>
</reference>
<dbReference type="Proteomes" id="UP000008825">
    <property type="component" value="Chromosome"/>
</dbReference>
<dbReference type="eggNOG" id="COG0457">
    <property type="taxonomic scope" value="Bacteria"/>
</dbReference>
<gene>
    <name evidence="3" type="ordered locus">Gbem_3747</name>
</gene>
<feature type="repeat" description="TPR" evidence="1">
    <location>
        <begin position="636"/>
        <end position="669"/>
    </location>
</feature>
<feature type="region of interest" description="Disordered" evidence="2">
    <location>
        <begin position="513"/>
        <end position="532"/>
    </location>
</feature>
<dbReference type="GO" id="GO:0016757">
    <property type="term" value="F:glycosyltransferase activity"/>
    <property type="evidence" value="ECO:0007669"/>
    <property type="project" value="InterPro"/>
</dbReference>